<evidence type="ECO:0000256" key="7">
    <source>
        <dbReference type="PROSITE-ProRule" id="PRU00808"/>
    </source>
</evidence>
<evidence type="ECO:0000313" key="10">
    <source>
        <dbReference type="Proteomes" id="UP000274922"/>
    </source>
</evidence>
<keyword evidence="6" id="KW-0539">Nucleus</keyword>
<gene>
    <name evidence="9" type="ORF">CXG81DRAFT_3129</name>
</gene>
<evidence type="ECO:0000256" key="4">
    <source>
        <dbReference type="ARBA" id="ARBA00022490"/>
    </source>
</evidence>
<dbReference type="Proteomes" id="UP000274922">
    <property type="component" value="Unassembled WGS sequence"/>
</dbReference>
<sequence>MSGVGTGYDLSSGTYSPDGRVFQVEYAVKAVENAGTVIGIRCKDGVVLAAEKLVHSKLLTPKANRQIQSVDRHAGICPAGLLADGRQLAKRAQEDAANYRANFKLAIPGRVLASNLAAYVQAFTLYSSVRPFGVSAILACYDDAGPSMYTIDPTGVFHGYYGAAVGKGRQVAKVEIEKLDLRNMTAKQAVFEVARILHIVHDDAKDKDFEMELSWVCDESKRIHTFVPEALAQEAEAAAKAATDDMD</sequence>
<dbReference type="InterPro" id="IPR050115">
    <property type="entry name" value="Proteasome_alpha"/>
</dbReference>
<dbReference type="GO" id="GO:0005737">
    <property type="term" value="C:cytoplasm"/>
    <property type="evidence" value="ECO:0007669"/>
    <property type="project" value="UniProtKB-SubCell"/>
</dbReference>
<dbReference type="Gene3D" id="3.60.20.10">
    <property type="entry name" value="Glutamine Phosphoribosylpyrophosphate, subunit 1, domain 1"/>
    <property type="match status" value="1"/>
</dbReference>
<dbReference type="InterPro" id="IPR000426">
    <property type="entry name" value="Proteasome_asu_N"/>
</dbReference>
<feature type="non-terminal residue" evidence="9">
    <location>
        <position position="247"/>
    </location>
</feature>
<dbReference type="GO" id="GO:0005634">
    <property type="term" value="C:nucleus"/>
    <property type="evidence" value="ECO:0007669"/>
    <property type="project" value="UniProtKB-SubCell"/>
</dbReference>
<dbReference type="InterPro" id="IPR029055">
    <property type="entry name" value="Ntn_hydrolases_N"/>
</dbReference>
<reference evidence="10" key="1">
    <citation type="journal article" date="2018" name="Nat. Microbiol.">
        <title>Leveraging single-cell genomics to expand the fungal tree of life.</title>
        <authorList>
            <person name="Ahrendt S.R."/>
            <person name="Quandt C.A."/>
            <person name="Ciobanu D."/>
            <person name="Clum A."/>
            <person name="Salamov A."/>
            <person name="Andreopoulos B."/>
            <person name="Cheng J.F."/>
            <person name="Woyke T."/>
            <person name="Pelin A."/>
            <person name="Henrissat B."/>
            <person name="Reynolds N.K."/>
            <person name="Benny G.L."/>
            <person name="Smith M.E."/>
            <person name="James T.Y."/>
            <person name="Grigoriev I.V."/>
        </authorList>
    </citation>
    <scope>NUCLEOTIDE SEQUENCE [LARGE SCALE GENOMIC DNA]</scope>
    <source>
        <strain evidence="10">ATCC 52028</strain>
    </source>
</reference>
<comment type="subcellular location">
    <subcellularLocation>
        <location evidence="3">Cytoplasm</location>
    </subcellularLocation>
    <subcellularLocation>
        <location evidence="2">Nucleus</location>
    </subcellularLocation>
</comment>
<comment type="similarity">
    <text evidence="7">Belongs to the peptidase T1A family.</text>
</comment>
<feature type="domain" description="Proteasome alpha-type subunits" evidence="8">
    <location>
        <begin position="8"/>
        <end position="30"/>
    </location>
</feature>
<dbReference type="EMBL" id="ML014112">
    <property type="protein sequence ID" value="RKP04228.1"/>
    <property type="molecule type" value="Genomic_DNA"/>
</dbReference>
<accession>A0A4P9XFA5</accession>
<evidence type="ECO:0000256" key="2">
    <source>
        <dbReference type="ARBA" id="ARBA00004123"/>
    </source>
</evidence>
<dbReference type="SUPFAM" id="SSF56235">
    <property type="entry name" value="N-terminal nucleophile aminohydrolases (Ntn hydrolases)"/>
    <property type="match status" value="1"/>
</dbReference>
<evidence type="ECO:0000256" key="1">
    <source>
        <dbReference type="ARBA" id="ARBA00002000"/>
    </source>
</evidence>
<dbReference type="SMART" id="SM00948">
    <property type="entry name" value="Proteasome_A_N"/>
    <property type="match status" value="1"/>
</dbReference>
<dbReference type="InterPro" id="IPR001353">
    <property type="entry name" value="Proteasome_sua/b"/>
</dbReference>
<organism evidence="9 10">
    <name type="scientific">Caulochytrium protostelioides</name>
    <dbReference type="NCBI Taxonomy" id="1555241"/>
    <lineage>
        <taxon>Eukaryota</taxon>
        <taxon>Fungi</taxon>
        <taxon>Fungi incertae sedis</taxon>
        <taxon>Chytridiomycota</taxon>
        <taxon>Chytridiomycota incertae sedis</taxon>
        <taxon>Chytridiomycetes</taxon>
        <taxon>Caulochytriales</taxon>
        <taxon>Caulochytriaceae</taxon>
        <taxon>Caulochytrium</taxon>
    </lineage>
</organism>
<dbReference type="Pfam" id="PF00227">
    <property type="entry name" value="Proteasome"/>
    <property type="match status" value="1"/>
</dbReference>
<dbReference type="InterPro" id="IPR023332">
    <property type="entry name" value="Proteasome_alpha-type"/>
</dbReference>
<evidence type="ECO:0000259" key="8">
    <source>
        <dbReference type="SMART" id="SM00948"/>
    </source>
</evidence>
<dbReference type="GO" id="GO:0006511">
    <property type="term" value="P:ubiquitin-dependent protein catabolic process"/>
    <property type="evidence" value="ECO:0007669"/>
    <property type="project" value="InterPro"/>
</dbReference>
<proteinExistence type="inferred from homology"/>
<keyword evidence="5 7" id="KW-0647">Proteasome</keyword>
<comment type="function">
    <text evidence="1">The proteasome is a multicatalytic proteinase complex which is characterized by its ability to cleave peptides with Arg, Phe, Tyr, Leu, and Glu adjacent to the leaving group at neutral or slightly basic pH. The proteasome has an ATP-dependent proteolytic activity.</text>
</comment>
<protein>
    <recommendedName>
        <fullName evidence="8">Proteasome alpha-type subunits domain-containing protein</fullName>
    </recommendedName>
</protein>
<keyword evidence="10" id="KW-1185">Reference proteome</keyword>
<dbReference type="CDD" id="cd03751">
    <property type="entry name" value="proteasome_alpha_type_3"/>
    <property type="match status" value="1"/>
</dbReference>
<dbReference type="AlphaFoldDB" id="A0A4P9XFA5"/>
<dbReference type="PROSITE" id="PS51475">
    <property type="entry name" value="PROTEASOME_ALPHA_2"/>
    <property type="match status" value="1"/>
</dbReference>
<evidence type="ECO:0000313" key="9">
    <source>
        <dbReference type="EMBL" id="RKP04228.1"/>
    </source>
</evidence>
<dbReference type="PANTHER" id="PTHR11599">
    <property type="entry name" value="PROTEASOME SUBUNIT ALPHA/BETA"/>
    <property type="match status" value="1"/>
</dbReference>
<dbReference type="FunFam" id="3.60.20.10:FF:000007">
    <property type="entry name" value="Proteasome subunit alpha type"/>
    <property type="match status" value="1"/>
</dbReference>
<dbReference type="Pfam" id="PF10584">
    <property type="entry name" value="Proteasome_A_N"/>
    <property type="match status" value="1"/>
</dbReference>
<keyword evidence="4" id="KW-0963">Cytoplasm</keyword>
<name>A0A4P9XFA5_9FUNG</name>
<dbReference type="OrthoDB" id="40134at2759"/>
<evidence type="ECO:0000256" key="3">
    <source>
        <dbReference type="ARBA" id="ARBA00004496"/>
    </source>
</evidence>
<evidence type="ECO:0000256" key="6">
    <source>
        <dbReference type="ARBA" id="ARBA00023242"/>
    </source>
</evidence>
<dbReference type="GO" id="GO:0019773">
    <property type="term" value="C:proteasome core complex, alpha-subunit complex"/>
    <property type="evidence" value="ECO:0007669"/>
    <property type="project" value="UniProtKB-UniRule"/>
</dbReference>
<evidence type="ECO:0000256" key="5">
    <source>
        <dbReference type="ARBA" id="ARBA00022942"/>
    </source>
</evidence>
<dbReference type="STRING" id="1555241.A0A4P9XFA5"/>